<dbReference type="Proteomes" id="UP000279173">
    <property type="component" value="Unassembled WGS sequence"/>
</dbReference>
<gene>
    <name evidence="7" type="ORF">ALP10_04551</name>
</gene>
<proteinExistence type="predicted"/>
<comment type="subcellular location">
    <subcellularLocation>
        <location evidence="2">Secreted</location>
    </subcellularLocation>
</comment>
<dbReference type="SUPFAM" id="SSF51120">
    <property type="entry name" value="beta-Roll"/>
    <property type="match status" value="3"/>
</dbReference>
<comment type="caution">
    <text evidence="7">The sequence shown here is derived from an EMBL/GenBank/DDBJ whole genome shotgun (WGS) entry which is preliminary data.</text>
</comment>
<evidence type="ECO:0000259" key="6">
    <source>
        <dbReference type="Pfam" id="PF08548"/>
    </source>
</evidence>
<name>A0A3M6D978_9PSED</name>
<dbReference type="InterPro" id="IPR011049">
    <property type="entry name" value="Serralysin-like_metalloprot_C"/>
</dbReference>
<dbReference type="InterPro" id="IPR050557">
    <property type="entry name" value="RTX_toxin/Mannuronan_C5-epim"/>
</dbReference>
<dbReference type="PRINTS" id="PR00313">
    <property type="entry name" value="CABNDNGRPT"/>
</dbReference>
<dbReference type="Pfam" id="PF08548">
    <property type="entry name" value="Peptidase_M10_C"/>
    <property type="match status" value="2"/>
</dbReference>
<accession>A0A3M6D978</accession>
<dbReference type="EMBL" id="RBUT01000034">
    <property type="protein sequence ID" value="RMV52076.1"/>
    <property type="molecule type" value="Genomic_DNA"/>
</dbReference>
<evidence type="ECO:0000256" key="5">
    <source>
        <dbReference type="ARBA" id="ARBA00022837"/>
    </source>
</evidence>
<evidence type="ECO:0000313" key="7">
    <source>
        <dbReference type="EMBL" id="RMV52076.1"/>
    </source>
</evidence>
<dbReference type="GO" id="GO:0016787">
    <property type="term" value="F:hydrolase activity"/>
    <property type="evidence" value="ECO:0007669"/>
    <property type="project" value="UniProtKB-KW"/>
</dbReference>
<evidence type="ECO:0000256" key="1">
    <source>
        <dbReference type="ARBA" id="ARBA00001913"/>
    </source>
</evidence>
<dbReference type="Pfam" id="PF00353">
    <property type="entry name" value="HemolysinCabind"/>
    <property type="match status" value="3"/>
</dbReference>
<keyword evidence="3" id="KW-0964">Secreted</keyword>
<keyword evidence="4" id="KW-0677">Repeat</keyword>
<feature type="domain" description="Peptidase M10 serralysin C-terminal" evidence="6">
    <location>
        <begin position="69"/>
        <end position="153"/>
    </location>
</feature>
<evidence type="ECO:0000256" key="2">
    <source>
        <dbReference type="ARBA" id="ARBA00004613"/>
    </source>
</evidence>
<keyword evidence="5" id="KW-0106">Calcium</keyword>
<evidence type="ECO:0000256" key="3">
    <source>
        <dbReference type="ARBA" id="ARBA00022525"/>
    </source>
</evidence>
<organism evidence="7 8">
    <name type="scientific">Pseudomonas syringae pv. helianthi</name>
    <dbReference type="NCBI Taxonomy" id="251654"/>
    <lineage>
        <taxon>Bacteria</taxon>
        <taxon>Pseudomonadati</taxon>
        <taxon>Pseudomonadota</taxon>
        <taxon>Gammaproteobacteria</taxon>
        <taxon>Pseudomonadales</taxon>
        <taxon>Pseudomonadaceae</taxon>
        <taxon>Pseudomonas</taxon>
    </lineage>
</organism>
<dbReference type="PROSITE" id="PS00330">
    <property type="entry name" value="HEMOLYSIN_CALCIUM"/>
    <property type="match status" value="3"/>
</dbReference>
<keyword evidence="7" id="KW-0378">Hydrolase</keyword>
<dbReference type="GO" id="GO:0005509">
    <property type="term" value="F:calcium ion binding"/>
    <property type="evidence" value="ECO:0007669"/>
    <property type="project" value="InterPro"/>
</dbReference>
<evidence type="ECO:0000313" key="8">
    <source>
        <dbReference type="Proteomes" id="UP000279173"/>
    </source>
</evidence>
<dbReference type="Gene3D" id="2.150.10.10">
    <property type="entry name" value="Serralysin-like metalloprotease, C-terminal"/>
    <property type="match status" value="3"/>
</dbReference>
<dbReference type="PANTHER" id="PTHR38340">
    <property type="entry name" value="S-LAYER PROTEIN"/>
    <property type="match status" value="1"/>
</dbReference>
<dbReference type="InterPro" id="IPR001343">
    <property type="entry name" value="Hemolysn_Ca-bd"/>
</dbReference>
<feature type="domain" description="Peptidase M10 serralysin C-terminal" evidence="6">
    <location>
        <begin position="391"/>
        <end position="519"/>
    </location>
</feature>
<evidence type="ECO:0000256" key="4">
    <source>
        <dbReference type="ARBA" id="ARBA00022737"/>
    </source>
</evidence>
<reference evidence="7 8" key="1">
    <citation type="submission" date="2018-08" db="EMBL/GenBank/DDBJ databases">
        <title>Recombination of ecologically and evolutionarily significant loci maintains genetic cohesion in the Pseudomonas syringae species complex.</title>
        <authorList>
            <person name="Dillon M."/>
            <person name="Thakur S."/>
            <person name="Almeida R.N.D."/>
            <person name="Weir B.S."/>
            <person name="Guttman D.S."/>
        </authorList>
    </citation>
    <scope>NUCLEOTIDE SEQUENCE [LARGE SCALE GENOMIC DNA]</scope>
    <source>
        <strain evidence="7 8">ICMP 3263</strain>
    </source>
</reference>
<dbReference type="InterPro" id="IPR018511">
    <property type="entry name" value="Hemolysin-typ_Ca-bd_CS"/>
</dbReference>
<dbReference type="PANTHER" id="PTHR38340:SF1">
    <property type="entry name" value="S-LAYER PROTEIN"/>
    <property type="match status" value="1"/>
</dbReference>
<dbReference type="InterPro" id="IPR013858">
    <property type="entry name" value="Peptidase_M10B_C"/>
</dbReference>
<sequence>MNETALLASYHSLSGTTASKEHGMTPLVDSKDVTNPAALEDVQVITASSKVSSNPVELIVQGTPGNDFLRGGLANELLMGGSGNDHIVSGGGNDVMVPGAGGDSLNGGAGNDVFRFDRIGDSYIKGGGEYTDAINYFDPAHDILDVSALGYSHLGDGYGDTLHIRSEPLRGIYFLESYEQDHNGHRFAVQFLANSGVITDANLQPLINGTSQSNLLVGTDGSETLKAGAGRDTVEAGAGNDRLFGGAGGDTLSGGAGADTFVYTRLSDSYRNDASGSYSSRDLITDFSGNGHDMIDVSALGFTGLGNGFNGTLKVVLNLAGDATALKSLEADANGNRFEILLSGNHVNELNASTVLFAPPSDATVVTSPQPITPVNLVGGDKSDTLYGYWGNDTLAGGAGNDTLEGNAGDDVLTGGLGADKLTGGTGNDRFVFTSSADSHAGSSDLITDFIWGQDKLDVAALGVTGLGNGRDGTLSMTYDEYTERTYLRNNESGADGHAFQVTLAGFDYTRVLTNADLVVADTTDVALVGQIAVDFVS</sequence>
<protein>
    <submittedName>
        <fullName evidence="7">Bifunctional poly C5 epimerase / O-acetylhydrolase PsmE</fullName>
    </submittedName>
</protein>
<comment type="cofactor">
    <cofactor evidence="1">
        <name>Ca(2+)</name>
        <dbReference type="ChEBI" id="CHEBI:29108"/>
    </cofactor>
</comment>
<dbReference type="AlphaFoldDB" id="A0A3M6D978"/>
<dbReference type="GO" id="GO:0005615">
    <property type="term" value="C:extracellular space"/>
    <property type="evidence" value="ECO:0007669"/>
    <property type="project" value="InterPro"/>
</dbReference>